<dbReference type="Pfam" id="PF21305">
    <property type="entry name" value="type_II_gspD_N0"/>
    <property type="match status" value="1"/>
</dbReference>
<dbReference type="Gene3D" id="3.30.1370.120">
    <property type="match status" value="3"/>
</dbReference>
<evidence type="ECO:0000256" key="4">
    <source>
        <dbReference type="ARBA" id="ARBA00022452"/>
    </source>
</evidence>
<dbReference type="Pfam" id="PF00263">
    <property type="entry name" value="Secretin"/>
    <property type="match status" value="1"/>
</dbReference>
<comment type="caution">
    <text evidence="15">The sequence shown here is derived from an EMBL/GenBank/DDBJ whole genome shotgun (WGS) entry which is preliminary data.</text>
</comment>
<dbReference type="InterPro" id="IPR013356">
    <property type="entry name" value="T2SS_GspD"/>
</dbReference>
<feature type="domain" description="NolW-like" evidence="13">
    <location>
        <begin position="199"/>
        <end position="263"/>
    </location>
</feature>
<dbReference type="InterPro" id="IPR005644">
    <property type="entry name" value="NolW-like"/>
</dbReference>
<keyword evidence="8" id="KW-0472">Membrane</keyword>
<feature type="domain" description="NolW-like" evidence="13">
    <location>
        <begin position="270"/>
        <end position="352"/>
    </location>
</feature>
<name>A0A2V4IZ67_9PSED</name>
<dbReference type="InterPro" id="IPR049371">
    <property type="entry name" value="GspD-like_N0"/>
</dbReference>
<evidence type="ECO:0000259" key="13">
    <source>
        <dbReference type="Pfam" id="PF03958"/>
    </source>
</evidence>
<dbReference type="InterPro" id="IPR038591">
    <property type="entry name" value="NolW-like_sf"/>
</dbReference>
<dbReference type="Pfam" id="PF03958">
    <property type="entry name" value="Secretin_N"/>
    <property type="match status" value="3"/>
</dbReference>
<dbReference type="PRINTS" id="PR00811">
    <property type="entry name" value="BCTERIALGSPD"/>
</dbReference>
<feature type="signal peptide" evidence="11">
    <location>
        <begin position="1"/>
        <end position="20"/>
    </location>
</feature>
<dbReference type="RefSeq" id="WP_110699801.1">
    <property type="nucleotide sequence ID" value="NZ_QJRO01000005.1"/>
</dbReference>
<evidence type="ECO:0000313" key="16">
    <source>
        <dbReference type="Proteomes" id="UP000247620"/>
    </source>
</evidence>
<evidence type="ECO:0000256" key="6">
    <source>
        <dbReference type="ARBA" id="ARBA00022729"/>
    </source>
</evidence>
<evidence type="ECO:0000256" key="5">
    <source>
        <dbReference type="ARBA" id="ARBA00022692"/>
    </source>
</evidence>
<reference evidence="15 16" key="1">
    <citation type="submission" date="2018-06" db="EMBL/GenBank/DDBJ databases">
        <title>Pseudomonas diversity within urban Lake Michigan freshwaters.</title>
        <authorList>
            <person name="Batrich M."/>
            <person name="Hatzopoulos T."/>
            <person name="Putonti C."/>
        </authorList>
    </citation>
    <scope>NUCLEOTIDE SEQUENCE [LARGE SCALE GENOMIC DNA]</scope>
    <source>
        <strain evidence="15 16">LBp-160603</strain>
    </source>
</reference>
<dbReference type="GO" id="GO:0015627">
    <property type="term" value="C:type II protein secretion system complex"/>
    <property type="evidence" value="ECO:0007669"/>
    <property type="project" value="InterPro"/>
</dbReference>
<dbReference type="InterPro" id="IPR004846">
    <property type="entry name" value="T2SS/T3SS_dom"/>
</dbReference>
<evidence type="ECO:0000256" key="7">
    <source>
        <dbReference type="ARBA" id="ARBA00022927"/>
    </source>
</evidence>
<evidence type="ECO:0000256" key="11">
    <source>
        <dbReference type="SAM" id="SignalP"/>
    </source>
</evidence>
<dbReference type="NCBIfam" id="TIGR02517">
    <property type="entry name" value="type_II_gspD"/>
    <property type="match status" value="1"/>
</dbReference>
<evidence type="ECO:0000256" key="1">
    <source>
        <dbReference type="ARBA" id="ARBA00004442"/>
    </source>
</evidence>
<evidence type="ECO:0000256" key="3">
    <source>
        <dbReference type="ARBA" id="ARBA00022448"/>
    </source>
</evidence>
<dbReference type="PANTHER" id="PTHR30332">
    <property type="entry name" value="PROBABLE GENERAL SECRETION PATHWAY PROTEIN D"/>
    <property type="match status" value="1"/>
</dbReference>
<evidence type="ECO:0000256" key="2">
    <source>
        <dbReference type="ARBA" id="ARBA00006980"/>
    </source>
</evidence>
<dbReference type="Proteomes" id="UP000247620">
    <property type="component" value="Unassembled WGS sequence"/>
</dbReference>
<evidence type="ECO:0000256" key="8">
    <source>
        <dbReference type="ARBA" id="ARBA00023136"/>
    </source>
</evidence>
<evidence type="ECO:0000259" key="14">
    <source>
        <dbReference type="Pfam" id="PF21305"/>
    </source>
</evidence>
<feature type="chain" id="PRO_5016060984" evidence="11">
    <location>
        <begin position="21"/>
        <end position="649"/>
    </location>
</feature>
<gene>
    <name evidence="15" type="primary">gspD</name>
    <name evidence="15" type="ORF">DMX07_10300</name>
</gene>
<dbReference type="GO" id="GO:0009279">
    <property type="term" value="C:cell outer membrane"/>
    <property type="evidence" value="ECO:0007669"/>
    <property type="project" value="UniProtKB-SubCell"/>
</dbReference>
<evidence type="ECO:0000259" key="12">
    <source>
        <dbReference type="Pfam" id="PF00263"/>
    </source>
</evidence>
<dbReference type="EMBL" id="QJRO01000005">
    <property type="protein sequence ID" value="PYB82746.1"/>
    <property type="molecule type" value="Genomic_DNA"/>
</dbReference>
<dbReference type="InterPro" id="IPR001775">
    <property type="entry name" value="GspD/PilQ"/>
</dbReference>
<dbReference type="GO" id="GO:0015628">
    <property type="term" value="P:protein secretion by the type II secretion system"/>
    <property type="evidence" value="ECO:0007669"/>
    <property type="project" value="InterPro"/>
</dbReference>
<feature type="domain" description="NolW-like" evidence="13">
    <location>
        <begin position="134"/>
        <end position="193"/>
    </location>
</feature>
<keyword evidence="4" id="KW-1134">Transmembrane beta strand</keyword>
<organism evidence="15 16">
    <name type="scientific">Pseudomonas soli</name>
    <dbReference type="NCBI Taxonomy" id="1306993"/>
    <lineage>
        <taxon>Bacteria</taxon>
        <taxon>Pseudomonadati</taxon>
        <taxon>Pseudomonadota</taxon>
        <taxon>Gammaproteobacteria</taxon>
        <taxon>Pseudomonadales</taxon>
        <taxon>Pseudomonadaceae</taxon>
        <taxon>Pseudomonas</taxon>
    </lineage>
</organism>
<keyword evidence="6 11" id="KW-0732">Signal</keyword>
<feature type="domain" description="GspD-like N0" evidence="14">
    <location>
        <begin position="36"/>
        <end position="106"/>
    </location>
</feature>
<keyword evidence="9" id="KW-0998">Cell outer membrane</keyword>
<evidence type="ECO:0000313" key="15">
    <source>
        <dbReference type="EMBL" id="PYB82746.1"/>
    </source>
</evidence>
<protein>
    <submittedName>
        <fullName evidence="15">Type II secretion system protein GspD</fullName>
    </submittedName>
</protein>
<sequence length="649" mass="69425">MIARYCLAGLLMLGMSLARAEEPEVFADDGTPLYEVNFVDTELGEFIDSVSRITGTTFIVDPRVQGKVTVRTVDRHDADAIYDIFLAQLRAQGFAAVDLPNGSVKIVPDQAARLEPVPVETAGKKAEGSDGVATRVFNVRNAASEQMLGILKPLIDPRVGVITPYPAANLLVVTDWRSNLERIDSLLRQLDQVSDEPLQVMPLRHASAADTAGLVTRLLAREQGADSAQVVADPRSNALLVRGSADSRERVRALLVQLDRPSDSLRSSNTQVIYLRHANAAEVVKVLRGLSQAGTVPAAEGEGKDAPVPAASDSGIRLEYEEGTNAVVMVGPDSELAAYRSIVEKLDIRRAQVVVEAIIAEVSDSSAQELGVQWLFADEKFGAGIVNFGGNGVNIASIAGAASSGDNEKLGKLLSATTGATAGIGHIGGGFNFAMLVNALKGKSGFNLLSTPTLLTLDNAEASILVGQEVPFVTGSVTQNNANPYQTIERKEVGVKLRIKPQISIDDSVRLDIVQEVSSIADSSAASDVITNKREIKTKVMVEDNGLVILGGLISDEMATRNQRVPLLGDIPYLGRLFRSDASKNTKQNLMVFIRPRILRDGESLAGLSQQKYQSLQQNTPLKLPALAEGLPLLQVFPASRARLEGGDW</sequence>
<dbReference type="AlphaFoldDB" id="A0A2V4IZ67"/>
<comment type="subcellular location">
    <subcellularLocation>
        <location evidence="1 10">Cell outer membrane</location>
    </subcellularLocation>
</comment>
<feature type="domain" description="Type II/III secretion system secretin-like" evidence="12">
    <location>
        <begin position="439"/>
        <end position="600"/>
    </location>
</feature>
<proteinExistence type="inferred from homology"/>
<accession>A0A2V4IZ67</accession>
<keyword evidence="7" id="KW-0653">Protein transport</keyword>
<dbReference type="InterPro" id="IPR050810">
    <property type="entry name" value="Bact_Secretion_Sys_Channel"/>
</dbReference>
<comment type="similarity">
    <text evidence="2">Belongs to the bacterial secretin family. GSP D subfamily.</text>
</comment>
<evidence type="ECO:0000256" key="10">
    <source>
        <dbReference type="RuleBase" id="RU004004"/>
    </source>
</evidence>
<dbReference type="PANTHER" id="PTHR30332:SF24">
    <property type="entry name" value="SECRETIN GSPD-RELATED"/>
    <property type="match status" value="1"/>
</dbReference>
<evidence type="ECO:0000256" key="9">
    <source>
        <dbReference type="ARBA" id="ARBA00023237"/>
    </source>
</evidence>
<keyword evidence="3 10" id="KW-0813">Transport</keyword>
<keyword evidence="5" id="KW-0812">Transmembrane</keyword>